<evidence type="ECO:0000313" key="2">
    <source>
        <dbReference type="Proteomes" id="UP001163321"/>
    </source>
</evidence>
<evidence type="ECO:0000313" key="1">
    <source>
        <dbReference type="EMBL" id="KAI9914914.1"/>
    </source>
</evidence>
<name>A0ACC0W9Z6_9STRA</name>
<accession>A0ACC0W9Z6</accession>
<dbReference type="EMBL" id="CM047582">
    <property type="protein sequence ID" value="KAI9914914.1"/>
    <property type="molecule type" value="Genomic_DNA"/>
</dbReference>
<protein>
    <submittedName>
        <fullName evidence="1">Uncharacterized protein</fullName>
    </submittedName>
</protein>
<proteinExistence type="predicted"/>
<comment type="caution">
    <text evidence="1">The sequence shown here is derived from an EMBL/GenBank/DDBJ whole genome shotgun (WGS) entry which is preliminary data.</text>
</comment>
<dbReference type="Proteomes" id="UP001163321">
    <property type="component" value="Chromosome 3"/>
</dbReference>
<sequence length="141" mass="15969">MAFFRYKHGLSVKQERRVCNRKEKPSATGLTLIGCGLGSFCASSNALHQLGFLVALKRALDQQLTQVSTTSPDTRHSTPLSIESFDPTMNKSYAVIFFIAEHFHLTVLQENLHAQRRISRPSVFFMPHSEHILYYNVLACN</sequence>
<gene>
    <name evidence="1" type="ORF">PsorP6_007211</name>
</gene>
<reference evidence="1 2" key="1">
    <citation type="journal article" date="2022" name="bioRxiv">
        <title>The genome of the oomycete Peronosclerospora sorghi, a cosmopolitan pathogen of maize and sorghum, is inflated with dispersed pseudogenes.</title>
        <authorList>
            <person name="Fletcher K."/>
            <person name="Martin F."/>
            <person name="Isakeit T."/>
            <person name="Cavanaugh K."/>
            <person name="Magill C."/>
            <person name="Michelmore R."/>
        </authorList>
    </citation>
    <scope>NUCLEOTIDE SEQUENCE [LARGE SCALE GENOMIC DNA]</scope>
    <source>
        <strain evidence="1">P6</strain>
    </source>
</reference>
<keyword evidence="2" id="KW-1185">Reference proteome</keyword>
<organism evidence="1 2">
    <name type="scientific">Peronosclerospora sorghi</name>
    <dbReference type="NCBI Taxonomy" id="230839"/>
    <lineage>
        <taxon>Eukaryota</taxon>
        <taxon>Sar</taxon>
        <taxon>Stramenopiles</taxon>
        <taxon>Oomycota</taxon>
        <taxon>Peronosporomycetes</taxon>
        <taxon>Peronosporales</taxon>
        <taxon>Peronosporaceae</taxon>
        <taxon>Peronosclerospora</taxon>
    </lineage>
</organism>